<dbReference type="EC" id="4.1.-.-" evidence="7"/>
<reference evidence="7" key="1">
    <citation type="submission" date="2023-06" db="EMBL/GenBank/DDBJ databases">
        <title>Gordonia sp. nov. and Pseudochrobactrum sp. nov., two species isolated from the burying beetle Nicrophorus vespilloides.</title>
        <authorList>
            <person name="Poehlein A."/>
            <person name="Guzman J."/>
            <person name="Daniel R."/>
            <person name="Vilcinskas A."/>
        </authorList>
    </citation>
    <scope>NUCLEOTIDE SEQUENCE</scope>
    <source>
        <strain evidence="7">MP11Mi</strain>
    </source>
</reference>
<dbReference type="GO" id="GO:0006107">
    <property type="term" value="P:oxaloacetate metabolic process"/>
    <property type="evidence" value="ECO:0007669"/>
    <property type="project" value="TreeGrafter"/>
</dbReference>
<dbReference type="GO" id="GO:0016829">
    <property type="term" value="F:lyase activity"/>
    <property type="evidence" value="ECO:0007669"/>
    <property type="project" value="UniProtKB-KW"/>
</dbReference>
<dbReference type="PANTHER" id="PTHR32308">
    <property type="entry name" value="LYASE BETA SUBUNIT, PUTATIVE (AFU_ORTHOLOGUE AFUA_4G13030)-RELATED"/>
    <property type="match status" value="1"/>
</dbReference>
<evidence type="ECO:0000256" key="4">
    <source>
        <dbReference type="PIRSR" id="PIRSR015582-1"/>
    </source>
</evidence>
<keyword evidence="7" id="KW-0456">Lyase</keyword>
<protein>
    <submittedName>
        <fullName evidence="7">Citrate lyase subunit beta-like protein</fullName>
        <ecNumber evidence="7">4.1.-.-</ecNumber>
    </submittedName>
</protein>
<proteinExistence type="predicted"/>
<evidence type="ECO:0000313" key="7">
    <source>
        <dbReference type="EMBL" id="WOC11562.1"/>
    </source>
</evidence>
<dbReference type="InterPro" id="IPR011206">
    <property type="entry name" value="Citrate_lyase_beta/mcl1/mcl2"/>
</dbReference>
<dbReference type="PIRSF" id="PIRSF015582">
    <property type="entry name" value="Cit_lyase_B"/>
    <property type="match status" value="1"/>
</dbReference>
<dbReference type="Pfam" id="PF03328">
    <property type="entry name" value="HpcH_HpaI"/>
    <property type="match status" value="1"/>
</dbReference>
<dbReference type="InterPro" id="IPR005000">
    <property type="entry name" value="Aldolase/citrate-lyase_domain"/>
</dbReference>
<sequence>MTVEPWIPAGPALLFCPADRPERYLKALDRADMVILDLEDAVAPSNKQAARDALIGNPVDPDRVIVRINAAGTDDHERDLAAVGQTRYRMLMQAKTEDPAHVTAHGFPTIALIETPMGAMRTEEIVAAPNCVGMMWGAEDLVAGLGGSSSRFGDGEPEAGQYRDLPKYVRARVRLAAGAYQKAAIDAIHADIDDVDGLAAEVRDAVALGYSATACIHPSQAPHIREGYAPSPERVEWARQVLDGAVAYDGGVFALGGEMIDGPIIAQARATLARAGEHTTD</sequence>
<comment type="cofactor">
    <cofactor evidence="1">
        <name>Mg(2+)</name>
        <dbReference type="ChEBI" id="CHEBI:18420"/>
    </cofactor>
</comment>
<name>A0AA97GUI2_9ACTN</name>
<accession>A0AA97GUI2</accession>
<organism evidence="7">
    <name type="scientific">Gordonia sp. MP11Mi</name>
    <dbReference type="NCBI Taxonomy" id="3022769"/>
    <lineage>
        <taxon>Bacteria</taxon>
        <taxon>Bacillati</taxon>
        <taxon>Actinomycetota</taxon>
        <taxon>Actinomycetes</taxon>
        <taxon>Mycobacteriales</taxon>
        <taxon>Gordoniaceae</taxon>
        <taxon>Gordonia</taxon>
    </lineage>
</organism>
<feature type="binding site" evidence="5">
    <location>
        <position position="114"/>
    </location>
    <ligand>
        <name>Mg(2+)</name>
        <dbReference type="ChEBI" id="CHEBI:18420"/>
    </ligand>
</feature>
<dbReference type="RefSeq" id="WP_420040867.1">
    <property type="nucleotide sequence ID" value="NZ_CP128986.1"/>
</dbReference>
<evidence type="ECO:0000256" key="1">
    <source>
        <dbReference type="ARBA" id="ARBA00001946"/>
    </source>
</evidence>
<dbReference type="InterPro" id="IPR015813">
    <property type="entry name" value="Pyrv/PenolPyrv_kinase-like_dom"/>
</dbReference>
<evidence type="ECO:0000256" key="5">
    <source>
        <dbReference type="PIRSR" id="PIRSR015582-2"/>
    </source>
</evidence>
<gene>
    <name evidence="7" type="primary">citE</name>
    <name evidence="7" type="ORF">MP11Mi_06350</name>
</gene>
<evidence type="ECO:0000256" key="3">
    <source>
        <dbReference type="ARBA" id="ARBA00022842"/>
    </source>
</evidence>
<feature type="binding site" evidence="4">
    <location>
        <position position="67"/>
    </location>
    <ligand>
        <name>substrate</name>
    </ligand>
</feature>
<keyword evidence="2 5" id="KW-0479">Metal-binding</keyword>
<dbReference type="Gene3D" id="3.20.20.60">
    <property type="entry name" value="Phosphoenolpyruvate-binding domains"/>
    <property type="match status" value="1"/>
</dbReference>
<dbReference type="GO" id="GO:0000287">
    <property type="term" value="F:magnesium ion binding"/>
    <property type="evidence" value="ECO:0007669"/>
    <property type="project" value="TreeGrafter"/>
</dbReference>
<feature type="binding site" evidence="5">
    <location>
        <position position="140"/>
    </location>
    <ligand>
        <name>Mg(2+)</name>
        <dbReference type="ChEBI" id="CHEBI:18420"/>
    </ligand>
</feature>
<evidence type="ECO:0000256" key="2">
    <source>
        <dbReference type="ARBA" id="ARBA00022723"/>
    </source>
</evidence>
<feature type="domain" description="HpcH/HpaI aldolase/citrate lyase" evidence="6">
    <location>
        <begin position="14"/>
        <end position="218"/>
    </location>
</feature>
<feature type="binding site" evidence="4">
    <location>
        <position position="114"/>
    </location>
    <ligand>
        <name>substrate</name>
    </ligand>
</feature>
<dbReference type="SUPFAM" id="SSF51621">
    <property type="entry name" value="Phosphoenolpyruvate/pyruvate domain"/>
    <property type="match status" value="1"/>
</dbReference>
<dbReference type="PANTHER" id="PTHR32308:SF10">
    <property type="entry name" value="CITRATE LYASE SUBUNIT BETA"/>
    <property type="match status" value="1"/>
</dbReference>
<evidence type="ECO:0000259" key="6">
    <source>
        <dbReference type="Pfam" id="PF03328"/>
    </source>
</evidence>
<dbReference type="EMBL" id="CP128986">
    <property type="protein sequence ID" value="WOC11562.1"/>
    <property type="molecule type" value="Genomic_DNA"/>
</dbReference>
<dbReference type="InterPro" id="IPR040442">
    <property type="entry name" value="Pyrv_kinase-like_dom_sf"/>
</dbReference>
<keyword evidence="3 5" id="KW-0460">Magnesium</keyword>
<dbReference type="AlphaFoldDB" id="A0AA97GUI2"/>